<organism evidence="1 2">
    <name type="scientific">Pseudomonas putida</name>
    <name type="common">Arthrobacter siderocapsulatus</name>
    <dbReference type="NCBI Taxonomy" id="303"/>
    <lineage>
        <taxon>Bacteria</taxon>
        <taxon>Pseudomonadati</taxon>
        <taxon>Pseudomonadota</taxon>
        <taxon>Gammaproteobacteria</taxon>
        <taxon>Pseudomonadales</taxon>
        <taxon>Pseudomonadaceae</taxon>
        <taxon>Pseudomonas</taxon>
    </lineage>
</organism>
<dbReference type="RefSeq" id="WP_103469868.1">
    <property type="nucleotide sequence ID" value="NZ_MING01000083.1"/>
</dbReference>
<proteinExistence type="predicted"/>
<reference evidence="1 2" key="1">
    <citation type="submission" date="2016-08" db="EMBL/GenBank/DDBJ databases">
        <authorList>
            <person name="Seilhamer J.J."/>
        </authorList>
    </citation>
    <scope>NUCLEOTIDE SEQUENCE [LARGE SCALE GENOMIC DNA]</scope>
    <source>
        <strain evidence="1 2">KH-18-2</strain>
    </source>
</reference>
<dbReference type="AlphaFoldDB" id="A0A2S3WP36"/>
<gene>
    <name evidence="1" type="ORF">BGP82_17985</name>
</gene>
<name>A0A2S3WP36_PSEPU</name>
<evidence type="ECO:0000313" key="1">
    <source>
        <dbReference type="EMBL" id="POG03177.1"/>
    </source>
</evidence>
<dbReference type="EMBL" id="MING01000083">
    <property type="protein sequence ID" value="POG03177.1"/>
    <property type="molecule type" value="Genomic_DNA"/>
</dbReference>
<protein>
    <recommendedName>
        <fullName evidence="3">AP2 domain-containing protein</fullName>
    </recommendedName>
</protein>
<accession>A0A2S3WP36</accession>
<dbReference type="Proteomes" id="UP000237378">
    <property type="component" value="Unassembled WGS sequence"/>
</dbReference>
<sequence>MSHPRINDITRTILVAPCVAGIHLDYSLGEELPLFGPLIGETLLCGVGYNSIERRKALALPYHEKTARAYSHWKYMLNRCYGSDASAYEGCTVCKKWHDFQEFADWYVAQPYANAADAELDKDILNRHNRIYSPEFCSLVPRLINQMFRDTRSQRGRLPIGVKQGPRQKGFTARISKYGKQVHLGTFRDVFSAFAALKAAYSTYCCEVADKYEGKIDQRVIDKLRTCQLHIHD</sequence>
<comment type="caution">
    <text evidence="1">The sequence shown here is derived from an EMBL/GenBank/DDBJ whole genome shotgun (WGS) entry which is preliminary data.</text>
</comment>
<reference evidence="1 2" key="2">
    <citation type="submission" date="2018-03" db="EMBL/GenBank/DDBJ databases">
        <title>Draft genome of Pseudomonas putida strain KH-18-2.</title>
        <authorList>
            <person name="Yoshizawa S."/>
            <person name="Khan N.H."/>
            <person name="Nishimura M."/>
            <person name="Chiura H.X."/>
            <person name="Ogura Y."/>
            <person name="Hayashi T."/>
            <person name="Kogure K."/>
        </authorList>
    </citation>
    <scope>NUCLEOTIDE SEQUENCE [LARGE SCALE GENOMIC DNA]</scope>
    <source>
        <strain evidence="1 2">KH-18-2</strain>
    </source>
</reference>
<evidence type="ECO:0000313" key="2">
    <source>
        <dbReference type="Proteomes" id="UP000237378"/>
    </source>
</evidence>
<evidence type="ECO:0008006" key="3">
    <source>
        <dbReference type="Google" id="ProtNLM"/>
    </source>
</evidence>